<evidence type="ECO:0000256" key="4">
    <source>
        <dbReference type="ARBA" id="ARBA00016436"/>
    </source>
</evidence>
<dbReference type="GO" id="GO:0005886">
    <property type="term" value="C:plasma membrane"/>
    <property type="evidence" value="ECO:0007669"/>
    <property type="project" value="TreeGrafter"/>
</dbReference>
<evidence type="ECO:0000313" key="15">
    <source>
        <dbReference type="Proteomes" id="UP000238701"/>
    </source>
</evidence>
<dbReference type="HAMAP" id="MF_00409">
    <property type="entry name" value="LpxK"/>
    <property type="match status" value="1"/>
</dbReference>
<evidence type="ECO:0000256" key="11">
    <source>
        <dbReference type="ARBA" id="ARBA00023098"/>
    </source>
</evidence>
<keyword evidence="5 13" id="KW-0444">Lipid biosynthesis</keyword>
<protein>
    <recommendedName>
        <fullName evidence="4 13">Tetraacyldisaccharide 4'-kinase</fullName>
        <ecNumber evidence="3 13">2.7.1.130</ecNumber>
    </recommendedName>
    <alternativeName>
        <fullName evidence="12 13">Lipid A 4'-kinase</fullName>
    </alternativeName>
</protein>
<keyword evidence="9 13" id="KW-0418">Kinase</keyword>
<gene>
    <name evidence="13 14" type="primary">lpxK</name>
    <name evidence="14" type="ORF">SBA1_290088</name>
</gene>
<dbReference type="SUPFAM" id="SSF52540">
    <property type="entry name" value="P-loop containing nucleoside triphosphate hydrolases"/>
    <property type="match status" value="1"/>
</dbReference>
<dbReference type="EMBL" id="OMOD01000121">
    <property type="protein sequence ID" value="SPF39726.1"/>
    <property type="molecule type" value="Genomic_DNA"/>
</dbReference>
<comment type="similarity">
    <text evidence="13">Belongs to the LpxK family.</text>
</comment>
<dbReference type="InterPro" id="IPR003758">
    <property type="entry name" value="LpxK"/>
</dbReference>
<accession>A0A2U3KJB2</accession>
<dbReference type="PANTHER" id="PTHR42724">
    <property type="entry name" value="TETRAACYLDISACCHARIDE 4'-KINASE"/>
    <property type="match status" value="1"/>
</dbReference>
<comment type="function">
    <text evidence="1 13">Transfers the gamma-phosphate of ATP to the 4'-position of a tetraacyldisaccharide 1-phosphate intermediate (termed DS-1-P) to form tetraacyldisaccharide 1,4'-bis-phosphate (lipid IVA).</text>
</comment>
<dbReference type="InterPro" id="IPR027417">
    <property type="entry name" value="P-loop_NTPase"/>
</dbReference>
<keyword evidence="11 13" id="KW-0443">Lipid metabolism</keyword>
<dbReference type="GO" id="GO:0005524">
    <property type="term" value="F:ATP binding"/>
    <property type="evidence" value="ECO:0007669"/>
    <property type="project" value="UniProtKB-UniRule"/>
</dbReference>
<evidence type="ECO:0000256" key="8">
    <source>
        <dbReference type="ARBA" id="ARBA00022741"/>
    </source>
</evidence>
<evidence type="ECO:0000256" key="9">
    <source>
        <dbReference type="ARBA" id="ARBA00022777"/>
    </source>
</evidence>
<evidence type="ECO:0000256" key="7">
    <source>
        <dbReference type="ARBA" id="ARBA00022679"/>
    </source>
</evidence>
<evidence type="ECO:0000256" key="5">
    <source>
        <dbReference type="ARBA" id="ARBA00022516"/>
    </source>
</evidence>
<evidence type="ECO:0000256" key="1">
    <source>
        <dbReference type="ARBA" id="ARBA00002274"/>
    </source>
</evidence>
<proteinExistence type="inferred from homology"/>
<dbReference type="PANTHER" id="PTHR42724:SF1">
    <property type="entry name" value="TETRAACYLDISACCHARIDE 4'-KINASE, MITOCHONDRIAL-RELATED"/>
    <property type="match status" value="1"/>
</dbReference>
<comment type="pathway">
    <text evidence="2 13">Glycolipid biosynthesis; lipid IV(A) biosynthesis; lipid IV(A) from (3R)-3-hydroxytetradecanoyl-[acyl-carrier-protein] and UDP-N-acetyl-alpha-D-glucosamine: step 6/6.</text>
</comment>
<dbReference type="AlphaFoldDB" id="A0A2U3KJB2"/>
<dbReference type="GO" id="GO:0009245">
    <property type="term" value="P:lipid A biosynthetic process"/>
    <property type="evidence" value="ECO:0007669"/>
    <property type="project" value="UniProtKB-UniRule"/>
</dbReference>
<dbReference type="GO" id="GO:0009244">
    <property type="term" value="P:lipopolysaccharide core region biosynthetic process"/>
    <property type="evidence" value="ECO:0007669"/>
    <property type="project" value="TreeGrafter"/>
</dbReference>
<dbReference type="NCBIfam" id="TIGR00682">
    <property type="entry name" value="lpxK"/>
    <property type="match status" value="1"/>
</dbReference>
<evidence type="ECO:0000256" key="2">
    <source>
        <dbReference type="ARBA" id="ARBA00004870"/>
    </source>
</evidence>
<dbReference type="EC" id="2.7.1.130" evidence="3 13"/>
<dbReference type="OrthoDB" id="9789797at2"/>
<evidence type="ECO:0000256" key="13">
    <source>
        <dbReference type="HAMAP-Rule" id="MF_00409"/>
    </source>
</evidence>
<evidence type="ECO:0000256" key="10">
    <source>
        <dbReference type="ARBA" id="ARBA00022840"/>
    </source>
</evidence>
<keyword evidence="6 13" id="KW-0441">Lipid A biosynthesis</keyword>
<name>A0A2U3KJB2_9BACT</name>
<reference evidence="15" key="1">
    <citation type="submission" date="2018-02" db="EMBL/GenBank/DDBJ databases">
        <authorList>
            <person name="Hausmann B."/>
        </authorList>
    </citation>
    <scope>NUCLEOTIDE SEQUENCE [LARGE SCALE GENOMIC DNA]</scope>
    <source>
        <strain evidence="15">Peat soil MAG SbA1</strain>
    </source>
</reference>
<evidence type="ECO:0000256" key="6">
    <source>
        <dbReference type="ARBA" id="ARBA00022556"/>
    </source>
</evidence>
<dbReference type="Pfam" id="PF02606">
    <property type="entry name" value="LpxK"/>
    <property type="match status" value="1"/>
</dbReference>
<comment type="catalytic activity">
    <reaction evidence="13">
        <text>a lipid A disaccharide + ATP = a lipid IVA + ADP + H(+)</text>
        <dbReference type="Rhea" id="RHEA:67840"/>
        <dbReference type="ChEBI" id="CHEBI:15378"/>
        <dbReference type="ChEBI" id="CHEBI:30616"/>
        <dbReference type="ChEBI" id="CHEBI:176343"/>
        <dbReference type="ChEBI" id="CHEBI:176425"/>
        <dbReference type="ChEBI" id="CHEBI:456216"/>
        <dbReference type="EC" id="2.7.1.130"/>
    </reaction>
</comment>
<evidence type="ECO:0000256" key="3">
    <source>
        <dbReference type="ARBA" id="ARBA00012071"/>
    </source>
</evidence>
<keyword evidence="8 13" id="KW-0547">Nucleotide-binding</keyword>
<dbReference type="UniPathway" id="UPA00359">
    <property type="reaction ID" value="UER00482"/>
</dbReference>
<dbReference type="GO" id="GO:0009029">
    <property type="term" value="F:lipid-A 4'-kinase activity"/>
    <property type="evidence" value="ECO:0007669"/>
    <property type="project" value="UniProtKB-UniRule"/>
</dbReference>
<evidence type="ECO:0000256" key="12">
    <source>
        <dbReference type="ARBA" id="ARBA00029757"/>
    </source>
</evidence>
<keyword evidence="7 13" id="KW-0808">Transferase</keyword>
<organism evidence="14 15">
    <name type="scientific">Candidatus Sulfotelmatobacter kueseliae</name>
    <dbReference type="NCBI Taxonomy" id="2042962"/>
    <lineage>
        <taxon>Bacteria</taxon>
        <taxon>Pseudomonadati</taxon>
        <taxon>Acidobacteriota</taxon>
        <taxon>Terriglobia</taxon>
        <taxon>Terriglobales</taxon>
        <taxon>Candidatus Korobacteraceae</taxon>
        <taxon>Candidatus Sulfotelmatobacter</taxon>
    </lineage>
</organism>
<dbReference type="Proteomes" id="UP000238701">
    <property type="component" value="Unassembled WGS sequence"/>
</dbReference>
<feature type="binding site" evidence="13">
    <location>
        <begin position="40"/>
        <end position="47"/>
    </location>
    <ligand>
        <name>ATP</name>
        <dbReference type="ChEBI" id="CHEBI:30616"/>
    </ligand>
</feature>
<sequence length="314" mass="34013">MNLLSAIYGTVVGARNSLYDRGVLPAQRLDGPVISVGNLSAGGSGKTPFVMLLGELLQVRGIKFDVLSRGYGRKSRGVLLVDPAGLPGQYGDEPLLVARKLQVPVIVGEDRYQAGSFAESKYGAQLHLLDDGFQHRALHRDFDIVLITPQDAADRLLPAGRLREPLTALHRADAAVLTSGASAASFPLEGKLVWRVRRGIVPQNIPPRPVVFCGIARPQNFVLQLRASNIEPAAEAFYRDHHAYSEKDIRELLALRQKCAGGGFVTSEKDAVNLGPYLSALEPLAVVPVRMELSDAANALDTMLRAIAERKRKA</sequence>
<keyword evidence="10 13" id="KW-0067">ATP-binding</keyword>
<evidence type="ECO:0000313" key="14">
    <source>
        <dbReference type="EMBL" id="SPF39726.1"/>
    </source>
</evidence>